<protein>
    <submittedName>
        <fullName evidence="1">Uncharacterized protein</fullName>
    </submittedName>
</protein>
<organism evidence="1 2">
    <name type="scientific">Glycocaulis alkaliphilus</name>
    <dbReference type="NCBI Taxonomy" id="1434191"/>
    <lineage>
        <taxon>Bacteria</taxon>
        <taxon>Pseudomonadati</taxon>
        <taxon>Pseudomonadota</taxon>
        <taxon>Alphaproteobacteria</taxon>
        <taxon>Maricaulales</taxon>
        <taxon>Maricaulaceae</taxon>
        <taxon>Glycocaulis</taxon>
    </lineage>
</organism>
<dbReference type="Proteomes" id="UP000286954">
    <property type="component" value="Chromosome"/>
</dbReference>
<sequence>MRPGFTLIETLIALIIAAMVTLVLLDTLSAVSAQAARLDRAVAGTQEQIIDWLTLDRAIAGLQPDYLEGGTPFEGDEAGFRGLTDLTLTGHAGAVGIVTVTLEEDEAASRDGGPVSRLVYTENGERVAEYVLAVPARLAYLDFDGNAHPAWPPEQGFPVDPLFFRPVPRVILIVPEDGGSTAVVHAFAITRSRPPMARQRDVDRWF</sequence>
<dbReference type="AlphaFoldDB" id="A0A3T0E7J3"/>
<dbReference type="RefSeq" id="WP_170175434.1">
    <property type="nucleotide sequence ID" value="NZ_BMFB01000002.1"/>
</dbReference>
<dbReference type="NCBIfam" id="TIGR02532">
    <property type="entry name" value="IV_pilin_GFxxxE"/>
    <property type="match status" value="1"/>
</dbReference>
<keyword evidence="2" id="KW-1185">Reference proteome</keyword>
<proteinExistence type="predicted"/>
<evidence type="ECO:0000313" key="1">
    <source>
        <dbReference type="EMBL" id="AZU03108.1"/>
    </source>
</evidence>
<dbReference type="KEGG" id="gak:X907_0561"/>
<reference evidence="1 2" key="1">
    <citation type="submission" date="2016-12" db="EMBL/GenBank/DDBJ databases">
        <title>The genome of dimorphic prosthecate Glycocaulis alkaliphilus 6b-8t, isolated from crude oil dictates its adaptability in petroleum environments.</title>
        <authorList>
            <person name="Wu X.-L."/>
            <person name="Geng S."/>
        </authorList>
    </citation>
    <scope>NUCLEOTIDE SEQUENCE [LARGE SCALE GENOMIC DNA]</scope>
    <source>
        <strain evidence="1 2">6B-8</strain>
    </source>
</reference>
<accession>A0A3T0E7J3</accession>
<evidence type="ECO:0000313" key="2">
    <source>
        <dbReference type="Proteomes" id="UP000286954"/>
    </source>
</evidence>
<dbReference type="Pfam" id="PF07963">
    <property type="entry name" value="N_methyl"/>
    <property type="match status" value="1"/>
</dbReference>
<dbReference type="EMBL" id="CP018911">
    <property type="protein sequence ID" value="AZU03108.1"/>
    <property type="molecule type" value="Genomic_DNA"/>
</dbReference>
<name>A0A3T0E7J3_9PROT</name>
<gene>
    <name evidence="1" type="ORF">X907_0561</name>
</gene>
<dbReference type="InterPro" id="IPR012902">
    <property type="entry name" value="N_methyl_site"/>
</dbReference>